<dbReference type="GO" id="GO:0005524">
    <property type="term" value="F:ATP binding"/>
    <property type="evidence" value="ECO:0007669"/>
    <property type="project" value="UniProtKB-UniRule"/>
</dbReference>
<dbReference type="HAMAP" id="MF_01973">
    <property type="entry name" value="lon_bact"/>
    <property type="match status" value="1"/>
</dbReference>
<dbReference type="Gene3D" id="3.40.50.300">
    <property type="entry name" value="P-loop containing nucleotide triphosphate hydrolases"/>
    <property type="match status" value="1"/>
</dbReference>
<keyword evidence="8 9" id="KW-0346">Stress response</keyword>
<evidence type="ECO:0000256" key="2">
    <source>
        <dbReference type="ARBA" id="ARBA00022490"/>
    </source>
</evidence>
<dbReference type="PROSITE" id="PS51787">
    <property type="entry name" value="LON_N"/>
    <property type="match status" value="1"/>
</dbReference>
<keyword evidence="3 9" id="KW-0645">Protease</keyword>
<dbReference type="SUPFAM" id="SSF88697">
    <property type="entry name" value="PUA domain-like"/>
    <property type="match status" value="1"/>
</dbReference>
<evidence type="ECO:0000256" key="8">
    <source>
        <dbReference type="ARBA" id="ARBA00023016"/>
    </source>
</evidence>
<comment type="similarity">
    <text evidence="9 10 13 14">Belongs to the peptidase S16 family.</text>
</comment>
<feature type="domain" description="Lon proteolytic" evidence="15">
    <location>
        <begin position="600"/>
        <end position="781"/>
    </location>
</feature>
<dbReference type="InterPro" id="IPR015947">
    <property type="entry name" value="PUA-like_sf"/>
</dbReference>
<dbReference type="InterPro" id="IPR027417">
    <property type="entry name" value="P-loop_NTPase"/>
</dbReference>
<dbReference type="InterPro" id="IPR020568">
    <property type="entry name" value="Ribosomal_Su5_D2-typ_SF"/>
</dbReference>
<evidence type="ECO:0000256" key="14">
    <source>
        <dbReference type="RuleBase" id="RU000591"/>
    </source>
</evidence>
<dbReference type="GO" id="GO:0004176">
    <property type="term" value="F:ATP-dependent peptidase activity"/>
    <property type="evidence" value="ECO:0007669"/>
    <property type="project" value="UniProtKB-UniRule"/>
</dbReference>
<dbReference type="EMBL" id="WJKJ01000008">
    <property type="protein sequence ID" value="MBD3363630.1"/>
    <property type="molecule type" value="Genomic_DNA"/>
</dbReference>
<dbReference type="SUPFAM" id="SSF52540">
    <property type="entry name" value="P-loop containing nucleoside triphosphate hydrolases"/>
    <property type="match status" value="1"/>
</dbReference>
<organism evidence="17 18">
    <name type="scientific">candidate division WOR-3 bacterium</name>
    <dbReference type="NCBI Taxonomy" id="2052148"/>
    <lineage>
        <taxon>Bacteria</taxon>
        <taxon>Bacteria division WOR-3</taxon>
    </lineage>
</organism>
<dbReference type="InterPro" id="IPR046336">
    <property type="entry name" value="Lon_prtase_N_sf"/>
</dbReference>
<dbReference type="PIRSF" id="PIRSF001174">
    <property type="entry name" value="Lon_proteas"/>
    <property type="match status" value="1"/>
</dbReference>
<keyword evidence="6 9" id="KW-0720">Serine protease</keyword>
<reference evidence="17" key="1">
    <citation type="submission" date="2019-11" db="EMBL/GenBank/DDBJ databases">
        <title>Microbial mats filling the niche in hypersaline microbial mats.</title>
        <authorList>
            <person name="Wong H.L."/>
            <person name="Macleod F.I."/>
            <person name="White R.A. III"/>
            <person name="Burns B.P."/>
        </authorList>
    </citation>
    <scope>NUCLEOTIDE SEQUENCE</scope>
    <source>
        <strain evidence="17">Bin_327</strain>
    </source>
</reference>
<dbReference type="NCBIfam" id="TIGR00763">
    <property type="entry name" value="lon"/>
    <property type="match status" value="1"/>
</dbReference>
<dbReference type="InterPro" id="IPR014721">
    <property type="entry name" value="Ribsml_uS5_D2-typ_fold_subgr"/>
</dbReference>
<evidence type="ECO:0000256" key="5">
    <source>
        <dbReference type="ARBA" id="ARBA00022801"/>
    </source>
</evidence>
<comment type="caution">
    <text evidence="17">The sequence shown here is derived from an EMBL/GenBank/DDBJ whole genome shotgun (WGS) entry which is preliminary data.</text>
</comment>
<gene>
    <name evidence="9 17" type="primary">lon</name>
    <name evidence="17" type="ORF">GF359_00285</name>
</gene>
<dbReference type="FunFam" id="1.20.5.5270:FF:000002">
    <property type="entry name" value="Lon protease homolog"/>
    <property type="match status" value="1"/>
</dbReference>
<dbReference type="SUPFAM" id="SSF54211">
    <property type="entry name" value="Ribosomal protein S5 domain 2-like"/>
    <property type="match status" value="1"/>
</dbReference>
<feature type="active site" evidence="9 11">
    <location>
        <position position="687"/>
    </location>
</feature>
<evidence type="ECO:0000256" key="1">
    <source>
        <dbReference type="ARBA" id="ARBA00004496"/>
    </source>
</evidence>
<dbReference type="InterPro" id="IPR027543">
    <property type="entry name" value="Lon_bac"/>
</dbReference>
<dbReference type="Proteomes" id="UP000630660">
    <property type="component" value="Unassembled WGS sequence"/>
</dbReference>
<dbReference type="InterPro" id="IPR003593">
    <property type="entry name" value="AAA+_ATPase"/>
</dbReference>
<evidence type="ECO:0000259" key="16">
    <source>
        <dbReference type="PROSITE" id="PS51787"/>
    </source>
</evidence>
<comment type="function">
    <text evidence="9">ATP-dependent serine protease that mediates the selective degradation of mutant and abnormal proteins as well as certain short-lived regulatory proteins. Required for cellular homeostasis and for survival from DNA damage and developmental changes induced by stress. Degrades polypeptides processively to yield small peptide fragments that are 5 to 10 amino acids long. Binds to DNA in a double-stranded, site-specific manner.</text>
</comment>
<protein>
    <recommendedName>
        <fullName evidence="9 10">Lon protease</fullName>
        <ecNumber evidence="9 10">3.4.21.53</ecNumber>
    </recommendedName>
    <alternativeName>
        <fullName evidence="9">ATP-dependent protease La</fullName>
    </alternativeName>
</protein>
<dbReference type="Pfam" id="PF02190">
    <property type="entry name" value="LON_substr_bdg"/>
    <property type="match status" value="1"/>
</dbReference>
<keyword evidence="5 9" id="KW-0378">Hydrolase</keyword>
<evidence type="ECO:0000256" key="13">
    <source>
        <dbReference type="PROSITE-ProRule" id="PRU01122"/>
    </source>
</evidence>
<dbReference type="GO" id="GO:0043565">
    <property type="term" value="F:sequence-specific DNA binding"/>
    <property type="evidence" value="ECO:0007669"/>
    <property type="project" value="UniProtKB-UniRule"/>
</dbReference>
<dbReference type="InterPro" id="IPR008269">
    <property type="entry name" value="Lon_proteolytic"/>
</dbReference>
<dbReference type="CDD" id="cd19500">
    <property type="entry name" value="RecA-like_Lon"/>
    <property type="match status" value="1"/>
</dbReference>
<evidence type="ECO:0000313" key="18">
    <source>
        <dbReference type="Proteomes" id="UP000630660"/>
    </source>
</evidence>
<dbReference type="InterPro" id="IPR004815">
    <property type="entry name" value="Lon_bac/euk-typ"/>
</dbReference>
<dbReference type="PANTHER" id="PTHR10046">
    <property type="entry name" value="ATP DEPENDENT LON PROTEASE FAMILY MEMBER"/>
    <property type="match status" value="1"/>
</dbReference>
<dbReference type="Pfam" id="PF00004">
    <property type="entry name" value="AAA"/>
    <property type="match status" value="1"/>
</dbReference>
<evidence type="ECO:0000256" key="11">
    <source>
        <dbReference type="PIRSR" id="PIRSR001174-1"/>
    </source>
</evidence>
<dbReference type="Gene3D" id="2.30.130.40">
    <property type="entry name" value="LON domain-like"/>
    <property type="match status" value="1"/>
</dbReference>
<comment type="induction">
    <text evidence="9">By heat shock.</text>
</comment>
<evidence type="ECO:0000256" key="6">
    <source>
        <dbReference type="ARBA" id="ARBA00022825"/>
    </source>
</evidence>
<dbReference type="InterPro" id="IPR008268">
    <property type="entry name" value="Peptidase_S16_AS"/>
</dbReference>
<dbReference type="PROSITE" id="PS01046">
    <property type="entry name" value="LON_SER"/>
    <property type="match status" value="1"/>
</dbReference>
<dbReference type="FunFam" id="3.40.50.300:FF:000382">
    <property type="entry name" value="Lon protease homolog 2, peroxisomal"/>
    <property type="match status" value="1"/>
</dbReference>
<dbReference type="AlphaFoldDB" id="A0A9D5QD18"/>
<feature type="domain" description="Lon N-terminal" evidence="16">
    <location>
        <begin position="19"/>
        <end position="212"/>
    </location>
</feature>
<comment type="subunit">
    <text evidence="9 10">Homohexamer. Organized in a ring with a central cavity.</text>
</comment>
<dbReference type="SMART" id="SM00382">
    <property type="entry name" value="AAA"/>
    <property type="match status" value="1"/>
</dbReference>
<evidence type="ECO:0000256" key="10">
    <source>
        <dbReference type="PIRNR" id="PIRNR001174"/>
    </source>
</evidence>
<name>A0A9D5QD18_UNCW3</name>
<evidence type="ECO:0000313" key="17">
    <source>
        <dbReference type="EMBL" id="MBD3363630.1"/>
    </source>
</evidence>
<evidence type="ECO:0000256" key="7">
    <source>
        <dbReference type="ARBA" id="ARBA00022840"/>
    </source>
</evidence>
<evidence type="ECO:0000256" key="3">
    <source>
        <dbReference type="ARBA" id="ARBA00022670"/>
    </source>
</evidence>
<keyword evidence="2 9" id="KW-0963">Cytoplasm</keyword>
<dbReference type="GO" id="GO:0016887">
    <property type="term" value="F:ATP hydrolysis activity"/>
    <property type="evidence" value="ECO:0007669"/>
    <property type="project" value="UniProtKB-UniRule"/>
</dbReference>
<dbReference type="Pfam" id="PF05362">
    <property type="entry name" value="Lon_C"/>
    <property type="match status" value="1"/>
</dbReference>
<dbReference type="InterPro" id="IPR003111">
    <property type="entry name" value="Lon_prtase_N"/>
</dbReference>
<dbReference type="InterPro" id="IPR054594">
    <property type="entry name" value="Lon_lid"/>
</dbReference>
<dbReference type="Gene3D" id="1.10.8.60">
    <property type="match status" value="1"/>
</dbReference>
<proteinExistence type="evidence at transcript level"/>
<dbReference type="PRINTS" id="PR00830">
    <property type="entry name" value="ENDOLAPTASE"/>
</dbReference>
<dbReference type="GO" id="GO:0005737">
    <property type="term" value="C:cytoplasm"/>
    <property type="evidence" value="ECO:0007669"/>
    <property type="project" value="UniProtKB-SubCell"/>
</dbReference>
<dbReference type="Gene3D" id="3.30.230.10">
    <property type="match status" value="1"/>
</dbReference>
<dbReference type="Pfam" id="PF22667">
    <property type="entry name" value="Lon_lid"/>
    <property type="match status" value="1"/>
</dbReference>
<evidence type="ECO:0000256" key="12">
    <source>
        <dbReference type="PIRSR" id="PIRSR001174-2"/>
    </source>
</evidence>
<sequence length="789" mass="88405">MLDESLLTNDDIPSIPDVLPILPIKGGVIFPDLAIGLAITNPSLIHLIDETLSGNKIVCIVTQKNPEVDEPGPSDLYEVGVVSLILKMRRYPDDTLRIFIQGMQRGRIKEYVQKRPYLAAKVNLLRLRVEHDTATEALMRNVEGSFQRLVSMVPYLSEELVSVVLNISDPNRLADFVAAHVNFDTEEKQVLLETSSPKDRLKKLDNLLTKELGILELGEKIRDRVKGEVDKTQREYFLREQMKAIKEELGEKDEKSAEIDELRGKIEAKSMPEEARETAEKELDRLRMMPPAAAEYTVIRTYIDWFLNLPWEEGTEDNLDIRRAKRILNEDHYDLTKVKERILEYLAVRKLKPDSKGPILCFVGPPGVGKTSLGRSIARALRRKFVRLSLGGVRDEAEIRGHRRTYVGAMPGRILQNLRTASSNNPVFMLDEIDKVGADFRGDPSSALLEVLDPEQNYSFSDHYVEVPFDLSRVMFIATANVTQTIIPALRDRMEIIELPGYIDEEKLEIAKAYLIPRRIRESGLKKGDIDFTDDGIYEIIHSYTREAGVRNLEREIGSVVRKVARRHAEGRKKKVKVDARDVSRFLGPRKFFSELAAREGEIGVATGLAWTPVGGEILFVEATMMLGSKGLVLTGSLGDIMKESAQAALSFLRSHARELKLDDIDMSKNDLHIHIPSGAIPKDGPSAGLALTAALYSLFSEKAIDPKIAMTGEITLTGRVLPVGGIKEKVLGAKRAGITTVLIPSQNDKDLGEIPTNVRKGLTFRRVKTIRDGLRILFPLAKSTKEKK</sequence>
<accession>A0A9D5QD18</accession>
<dbReference type="Gene3D" id="1.20.58.1480">
    <property type="match status" value="1"/>
</dbReference>
<dbReference type="InterPro" id="IPR003959">
    <property type="entry name" value="ATPase_AAA_core"/>
</dbReference>
<feature type="binding site" evidence="9 12">
    <location>
        <begin position="364"/>
        <end position="371"/>
    </location>
    <ligand>
        <name>ATP</name>
        <dbReference type="ChEBI" id="CHEBI:30616"/>
    </ligand>
</feature>
<feature type="active site" evidence="9 11">
    <location>
        <position position="730"/>
    </location>
</feature>
<keyword evidence="4 9" id="KW-0547">Nucleotide-binding</keyword>
<dbReference type="InterPro" id="IPR027065">
    <property type="entry name" value="Lon_Prtase"/>
</dbReference>
<evidence type="ECO:0000259" key="15">
    <source>
        <dbReference type="PROSITE" id="PS51786"/>
    </source>
</evidence>
<evidence type="ECO:0000256" key="4">
    <source>
        <dbReference type="ARBA" id="ARBA00022741"/>
    </source>
</evidence>
<dbReference type="GO" id="GO:0004252">
    <property type="term" value="F:serine-type endopeptidase activity"/>
    <property type="evidence" value="ECO:0007669"/>
    <property type="project" value="UniProtKB-UniRule"/>
</dbReference>
<dbReference type="EC" id="3.4.21.53" evidence="9 10"/>
<dbReference type="Gene3D" id="1.20.5.5270">
    <property type="match status" value="1"/>
</dbReference>
<dbReference type="SMART" id="SM00464">
    <property type="entry name" value="LON"/>
    <property type="match status" value="1"/>
</dbReference>
<keyword evidence="7 9" id="KW-0067">ATP-binding</keyword>
<comment type="catalytic activity">
    <reaction evidence="9 10 13">
        <text>Hydrolysis of proteins in presence of ATP.</text>
        <dbReference type="EC" id="3.4.21.53"/>
    </reaction>
</comment>
<evidence type="ECO:0000256" key="9">
    <source>
        <dbReference type="HAMAP-Rule" id="MF_01973"/>
    </source>
</evidence>
<comment type="subcellular location">
    <subcellularLocation>
        <location evidence="1 9 10">Cytoplasm</location>
    </subcellularLocation>
</comment>
<dbReference type="GO" id="GO:0006515">
    <property type="term" value="P:protein quality control for misfolded or incompletely synthesized proteins"/>
    <property type="evidence" value="ECO:0007669"/>
    <property type="project" value="UniProtKB-UniRule"/>
</dbReference>
<dbReference type="PROSITE" id="PS51786">
    <property type="entry name" value="LON_PROTEOLYTIC"/>
    <property type="match status" value="1"/>
</dbReference>
<dbReference type="GO" id="GO:0034605">
    <property type="term" value="P:cellular response to heat"/>
    <property type="evidence" value="ECO:0007669"/>
    <property type="project" value="UniProtKB-UniRule"/>
</dbReference>